<dbReference type="AlphaFoldDB" id="A0A0N4YZB8"/>
<proteinExistence type="predicted"/>
<protein>
    <submittedName>
        <fullName evidence="3">Alpha/beta hydrolase</fullName>
    </submittedName>
</protein>
<evidence type="ECO:0000313" key="1">
    <source>
        <dbReference type="EMBL" id="VDL87532.1"/>
    </source>
</evidence>
<gene>
    <name evidence="1" type="ORF">NBR_LOCUS22591</name>
</gene>
<dbReference type="EMBL" id="UYSL01028436">
    <property type="protein sequence ID" value="VDL87532.1"/>
    <property type="molecule type" value="Genomic_DNA"/>
</dbReference>
<accession>A0A0N4YZB8</accession>
<reference evidence="3" key="1">
    <citation type="submission" date="2017-02" db="UniProtKB">
        <authorList>
            <consortium name="WormBaseParasite"/>
        </authorList>
    </citation>
    <scope>IDENTIFICATION</scope>
</reference>
<evidence type="ECO:0000313" key="3">
    <source>
        <dbReference type="WBParaSite" id="NBR_0002259001-mRNA-1"/>
    </source>
</evidence>
<reference evidence="1 2" key="2">
    <citation type="submission" date="2018-11" db="EMBL/GenBank/DDBJ databases">
        <authorList>
            <consortium name="Pathogen Informatics"/>
        </authorList>
    </citation>
    <scope>NUCLEOTIDE SEQUENCE [LARGE SCALE GENOMIC DNA]</scope>
</reference>
<organism evidence="3">
    <name type="scientific">Nippostrongylus brasiliensis</name>
    <name type="common">Rat hookworm</name>
    <dbReference type="NCBI Taxonomy" id="27835"/>
    <lineage>
        <taxon>Eukaryota</taxon>
        <taxon>Metazoa</taxon>
        <taxon>Ecdysozoa</taxon>
        <taxon>Nematoda</taxon>
        <taxon>Chromadorea</taxon>
        <taxon>Rhabditida</taxon>
        <taxon>Rhabditina</taxon>
        <taxon>Rhabditomorpha</taxon>
        <taxon>Strongyloidea</taxon>
        <taxon>Heligmosomidae</taxon>
        <taxon>Nippostrongylus</taxon>
    </lineage>
</organism>
<dbReference type="WBParaSite" id="NBR_0002259001-mRNA-1">
    <property type="protein sequence ID" value="NBR_0002259001-mRNA-1"/>
    <property type="gene ID" value="NBR_0002259001"/>
</dbReference>
<sequence length="75" mass="8062">MTRHVPLQPRRPFFGGAAPARWISYQIDAFATEHSSIPGSAATVKVCLSTADPLPQIPLCAMLMGPAEKTEAVKQ</sequence>
<dbReference type="Proteomes" id="UP000271162">
    <property type="component" value="Unassembled WGS sequence"/>
</dbReference>
<keyword evidence="2" id="KW-1185">Reference proteome</keyword>
<name>A0A0N4YZB8_NIPBR</name>
<evidence type="ECO:0000313" key="2">
    <source>
        <dbReference type="Proteomes" id="UP000271162"/>
    </source>
</evidence>